<evidence type="ECO:0000313" key="3">
    <source>
        <dbReference type="EMBL" id="GJS65919.1"/>
    </source>
</evidence>
<gene>
    <name evidence="3" type="ORF">Tco_0680483</name>
</gene>
<comment type="caution">
    <text evidence="3">The sequence shown here is derived from an EMBL/GenBank/DDBJ whole genome shotgun (WGS) entry which is preliminary data.</text>
</comment>
<evidence type="ECO:0000313" key="4">
    <source>
        <dbReference type="Proteomes" id="UP001151760"/>
    </source>
</evidence>
<organism evidence="3 4">
    <name type="scientific">Tanacetum coccineum</name>
    <dbReference type="NCBI Taxonomy" id="301880"/>
    <lineage>
        <taxon>Eukaryota</taxon>
        <taxon>Viridiplantae</taxon>
        <taxon>Streptophyta</taxon>
        <taxon>Embryophyta</taxon>
        <taxon>Tracheophyta</taxon>
        <taxon>Spermatophyta</taxon>
        <taxon>Magnoliopsida</taxon>
        <taxon>eudicotyledons</taxon>
        <taxon>Gunneridae</taxon>
        <taxon>Pentapetalae</taxon>
        <taxon>asterids</taxon>
        <taxon>campanulids</taxon>
        <taxon>Asterales</taxon>
        <taxon>Asteraceae</taxon>
        <taxon>Asteroideae</taxon>
        <taxon>Anthemideae</taxon>
        <taxon>Anthemidinae</taxon>
        <taxon>Tanacetum</taxon>
    </lineage>
</organism>
<dbReference type="Proteomes" id="UP001151760">
    <property type="component" value="Unassembled WGS sequence"/>
</dbReference>
<feature type="compositionally biased region" description="Basic and acidic residues" evidence="2">
    <location>
        <begin position="429"/>
        <end position="447"/>
    </location>
</feature>
<feature type="region of interest" description="Disordered" evidence="2">
    <location>
        <begin position="251"/>
        <end position="275"/>
    </location>
</feature>
<proteinExistence type="predicted"/>
<reference evidence="3" key="2">
    <citation type="submission" date="2022-01" db="EMBL/GenBank/DDBJ databases">
        <authorList>
            <person name="Yamashiro T."/>
            <person name="Shiraishi A."/>
            <person name="Satake H."/>
            <person name="Nakayama K."/>
        </authorList>
    </citation>
    <scope>NUCLEOTIDE SEQUENCE</scope>
</reference>
<name>A0ABQ4XKP4_9ASTR</name>
<protein>
    <submittedName>
        <fullName evidence="3">Uncharacterized protein</fullName>
    </submittedName>
</protein>
<feature type="compositionally biased region" description="Low complexity" evidence="2">
    <location>
        <begin position="1"/>
        <end position="31"/>
    </location>
</feature>
<evidence type="ECO:0000256" key="2">
    <source>
        <dbReference type="SAM" id="MobiDB-lite"/>
    </source>
</evidence>
<feature type="region of interest" description="Disordered" evidence="2">
    <location>
        <begin position="1"/>
        <end position="53"/>
    </location>
</feature>
<feature type="coiled-coil region" evidence="1">
    <location>
        <begin position="111"/>
        <end position="138"/>
    </location>
</feature>
<reference evidence="3" key="1">
    <citation type="journal article" date="2022" name="Int. J. Mol. Sci.">
        <title>Draft Genome of Tanacetum Coccineum: Genomic Comparison of Closely Related Tanacetum-Family Plants.</title>
        <authorList>
            <person name="Yamashiro T."/>
            <person name="Shiraishi A."/>
            <person name="Nakayama K."/>
            <person name="Satake H."/>
        </authorList>
    </citation>
    <scope>NUCLEOTIDE SEQUENCE</scope>
</reference>
<feature type="compositionally biased region" description="Polar residues" evidence="2">
    <location>
        <begin position="42"/>
        <end position="53"/>
    </location>
</feature>
<dbReference type="EMBL" id="BQNB010009613">
    <property type="protein sequence ID" value="GJS65919.1"/>
    <property type="molecule type" value="Genomic_DNA"/>
</dbReference>
<accession>A0ABQ4XKP4</accession>
<evidence type="ECO:0000256" key="1">
    <source>
        <dbReference type="SAM" id="Coils"/>
    </source>
</evidence>
<feature type="region of interest" description="Disordered" evidence="2">
    <location>
        <begin position="72"/>
        <end position="94"/>
    </location>
</feature>
<keyword evidence="1" id="KW-0175">Coiled coil</keyword>
<sequence>MITTPESSPSRITSSPSLSPQTHQSHQSSPLRDITRQAAEIPQSQFPTQTQVADEATFTSVDVDAGGAATTDIGLDAGQGSGTIHKTPTRPHDSPLLRVHTLGSDEGSLQQNELMDLITKLTDRVKVLENDMQQTKKVYSSALIKLILRVKKLEKKVKTNKARRRVRIVISEDEDAEEDSSKQGRKISEIDKDPTISLVQPEQDMEYDFDVSTAEGFTTASVPVTTASATPEVSTAAENLVYIRRSAEKRKDKGKAIMKEDESVQKKSKKQLEQERLGHEEAIRLQEQINEEERQRIARDAEIAKQLQEEFDRARQEQEVVAEADQAHDIDWSDPAILRYHAVQNRSFSKAEVRKNMCIYLKNQGGYKQSHFKGMKYEDIRPIFERVWDQNQSFVPKDSEIEKEVMKRPGFDFQQKSSKKRSREDSDEDNAKKQKLEDDAEKKELRDSMDVVPRDDIAIDVESLATKYPIVDWKTHVLTENMMYYQIIRADGSLKNYKVFSEMLDDFDRQDVMDLYRLVQERYDTTSPGGYDLLLWGDLKILFEPNEEDEIWKNQQDYNLISWRLFDSCGIHTLLMSTGVAIHMMIEKKYTLLKKCFQEC</sequence>
<feature type="region of interest" description="Disordered" evidence="2">
    <location>
        <begin position="406"/>
        <end position="447"/>
    </location>
</feature>
<keyword evidence="4" id="KW-1185">Reference proteome</keyword>